<sequence>MCKFPRIPPASSVGSEGNVYDWFLGTVSIPTRSPPSRRQSCNCSTEGSKKSLAGVRSKGQSPSASGDLTPPSLDAKTACLTPPRTTPPTSHVPLGECPLTSCQPKPHVLTSSVNAD</sequence>
<protein>
    <submittedName>
        <fullName evidence="2">Uncharacterized protein</fullName>
    </submittedName>
</protein>
<accession>A0A448WCB6</accession>
<name>A0A448WCB6_9PLAT</name>
<dbReference type="AlphaFoldDB" id="A0A448WCB6"/>
<evidence type="ECO:0000313" key="2">
    <source>
        <dbReference type="EMBL" id="VEL08264.1"/>
    </source>
</evidence>
<evidence type="ECO:0000313" key="3">
    <source>
        <dbReference type="Proteomes" id="UP000784294"/>
    </source>
</evidence>
<dbReference type="EMBL" id="CAAALY010003529">
    <property type="protein sequence ID" value="VEL08264.1"/>
    <property type="molecule type" value="Genomic_DNA"/>
</dbReference>
<reference evidence="2" key="1">
    <citation type="submission" date="2018-11" db="EMBL/GenBank/DDBJ databases">
        <authorList>
            <consortium name="Pathogen Informatics"/>
        </authorList>
    </citation>
    <scope>NUCLEOTIDE SEQUENCE</scope>
</reference>
<feature type="region of interest" description="Disordered" evidence="1">
    <location>
        <begin position="28"/>
        <end position="116"/>
    </location>
</feature>
<proteinExistence type="predicted"/>
<dbReference type="Proteomes" id="UP000784294">
    <property type="component" value="Unassembled WGS sequence"/>
</dbReference>
<keyword evidence="3" id="KW-1185">Reference proteome</keyword>
<organism evidence="2 3">
    <name type="scientific">Protopolystoma xenopodis</name>
    <dbReference type="NCBI Taxonomy" id="117903"/>
    <lineage>
        <taxon>Eukaryota</taxon>
        <taxon>Metazoa</taxon>
        <taxon>Spiralia</taxon>
        <taxon>Lophotrochozoa</taxon>
        <taxon>Platyhelminthes</taxon>
        <taxon>Monogenea</taxon>
        <taxon>Polyopisthocotylea</taxon>
        <taxon>Polystomatidea</taxon>
        <taxon>Polystomatidae</taxon>
        <taxon>Protopolystoma</taxon>
    </lineage>
</organism>
<evidence type="ECO:0000256" key="1">
    <source>
        <dbReference type="SAM" id="MobiDB-lite"/>
    </source>
</evidence>
<feature type="compositionally biased region" description="Polar residues" evidence="1">
    <location>
        <begin position="28"/>
        <end position="46"/>
    </location>
</feature>
<comment type="caution">
    <text evidence="2">The sequence shown here is derived from an EMBL/GenBank/DDBJ whole genome shotgun (WGS) entry which is preliminary data.</text>
</comment>
<gene>
    <name evidence="2" type="ORF">PXEA_LOCUS1704</name>
</gene>